<dbReference type="KEGG" id="cgn:OK18_19880"/>
<sequence>MPYGWRVKKICHQAVSGIKGICIKIFFINGNIEKTDKFPLMIRSLSSTSHSKYNLQSQFRHLIF</sequence>
<protein>
    <submittedName>
        <fullName evidence="1">Uncharacterized protein</fullName>
    </submittedName>
</protein>
<dbReference type="Proteomes" id="UP000035213">
    <property type="component" value="Chromosome"/>
</dbReference>
<name>A0A0G3M9E7_CHRGL</name>
<organism evidence="1 2">
    <name type="scientific">Chryseobacterium gallinarum</name>
    <dbReference type="NCBI Taxonomy" id="1324352"/>
    <lineage>
        <taxon>Bacteria</taxon>
        <taxon>Pseudomonadati</taxon>
        <taxon>Bacteroidota</taxon>
        <taxon>Flavobacteriia</taxon>
        <taxon>Flavobacteriales</taxon>
        <taxon>Weeksellaceae</taxon>
        <taxon>Chryseobacterium group</taxon>
        <taxon>Chryseobacterium</taxon>
    </lineage>
</organism>
<gene>
    <name evidence="1" type="ORF">OK18_19880</name>
</gene>
<accession>A0A0G3M9E7</accession>
<evidence type="ECO:0000313" key="2">
    <source>
        <dbReference type="Proteomes" id="UP000035213"/>
    </source>
</evidence>
<evidence type="ECO:0000313" key="1">
    <source>
        <dbReference type="EMBL" id="AKK74568.1"/>
    </source>
</evidence>
<proteinExistence type="predicted"/>
<dbReference type="AlphaFoldDB" id="A0A0G3M9E7"/>
<reference evidence="1 2" key="1">
    <citation type="submission" date="2014-11" db="EMBL/GenBank/DDBJ databases">
        <authorList>
            <person name="Park G.-S."/>
            <person name="Hong S.-J."/>
            <person name="Jung B.K."/>
            <person name="Khan A.R."/>
            <person name="Kwak Y."/>
            <person name="Shin J.-H."/>
        </authorList>
    </citation>
    <scope>NUCLEOTIDE SEQUENCE [LARGE SCALE GENOMIC DNA]</scope>
    <source>
        <strain evidence="1 2">DSM 27622</strain>
    </source>
</reference>
<dbReference type="EMBL" id="CP009928">
    <property type="protein sequence ID" value="AKK74568.1"/>
    <property type="molecule type" value="Genomic_DNA"/>
</dbReference>